<gene>
    <name evidence="1" type="ORF">UFOPK3342_00534</name>
</gene>
<reference evidence="1" key="1">
    <citation type="submission" date="2020-05" db="EMBL/GenBank/DDBJ databases">
        <authorList>
            <person name="Chiriac C."/>
            <person name="Salcher M."/>
            <person name="Ghai R."/>
            <person name="Kavagutti S V."/>
        </authorList>
    </citation>
    <scope>NUCLEOTIDE SEQUENCE</scope>
</reference>
<dbReference type="EMBL" id="CAFBLH010000012">
    <property type="protein sequence ID" value="CAB4862949.1"/>
    <property type="molecule type" value="Genomic_DNA"/>
</dbReference>
<accession>A0A6J7D3F1</accession>
<proteinExistence type="predicted"/>
<dbReference type="AlphaFoldDB" id="A0A6J7D3F1"/>
<evidence type="ECO:0000313" key="1">
    <source>
        <dbReference type="EMBL" id="CAB4862949.1"/>
    </source>
</evidence>
<name>A0A6J7D3F1_9ZZZZ</name>
<organism evidence="1">
    <name type="scientific">freshwater metagenome</name>
    <dbReference type="NCBI Taxonomy" id="449393"/>
    <lineage>
        <taxon>unclassified sequences</taxon>
        <taxon>metagenomes</taxon>
        <taxon>ecological metagenomes</taxon>
    </lineage>
</organism>
<protein>
    <submittedName>
        <fullName evidence="1">Unannotated protein</fullName>
    </submittedName>
</protein>
<sequence>MLNLMLGRYKDFISLTTPTTGKAAISGLNIGRLSRGIFLTYSVQDDVYPRLSEIAELKISNSGGTEEIFNIAFIDSWHTYESSLEALRLIENKMIDNSFIFVHDCFPPNLELISESFSPGSWCGVTFAAFRDYAMTSGRDWATVVDDYGLGILGPRNSVKRKDSSEFDVRWASMTMKEKIASYAESPISVMRGVQSSDFLTIIEAMEQRQDISPYINSNSTLKIPASNLALQRDVAIQQRDAMLESRSWRATKVFRSLKNFVTNK</sequence>